<gene>
    <name evidence="7" type="ORF">NAT50_09270</name>
</gene>
<evidence type="ECO:0000256" key="1">
    <source>
        <dbReference type="ARBA" id="ARBA00004651"/>
    </source>
</evidence>
<protein>
    <submittedName>
        <fullName evidence="7">LysE family translocator</fullName>
    </submittedName>
</protein>
<feature type="transmembrane region" description="Helical" evidence="6">
    <location>
        <begin position="77"/>
        <end position="95"/>
    </location>
</feature>
<proteinExistence type="predicted"/>
<evidence type="ECO:0000313" key="7">
    <source>
        <dbReference type="EMBL" id="MCL9809545.1"/>
    </source>
</evidence>
<feature type="transmembrane region" description="Helical" evidence="6">
    <location>
        <begin position="152"/>
        <end position="173"/>
    </location>
</feature>
<feature type="transmembrane region" description="Helical" evidence="6">
    <location>
        <begin position="6"/>
        <end position="24"/>
    </location>
</feature>
<keyword evidence="5 6" id="KW-0472">Membrane</keyword>
<dbReference type="Pfam" id="PF01810">
    <property type="entry name" value="LysE"/>
    <property type="match status" value="1"/>
</dbReference>
<evidence type="ECO:0000256" key="3">
    <source>
        <dbReference type="ARBA" id="ARBA00022692"/>
    </source>
</evidence>
<dbReference type="RefSeq" id="WP_250592998.1">
    <property type="nucleotide sequence ID" value="NZ_JAMLJM010000007.1"/>
</dbReference>
<keyword evidence="4 6" id="KW-1133">Transmembrane helix</keyword>
<evidence type="ECO:0000256" key="4">
    <source>
        <dbReference type="ARBA" id="ARBA00022989"/>
    </source>
</evidence>
<evidence type="ECO:0000256" key="5">
    <source>
        <dbReference type="ARBA" id="ARBA00023136"/>
    </source>
</evidence>
<accession>A0ABT0TQ78</accession>
<evidence type="ECO:0000256" key="6">
    <source>
        <dbReference type="SAM" id="Phobius"/>
    </source>
</evidence>
<dbReference type="EMBL" id="JAMLJM010000007">
    <property type="protein sequence ID" value="MCL9809545.1"/>
    <property type="molecule type" value="Genomic_DNA"/>
</dbReference>
<keyword evidence="3 6" id="KW-0812">Transmembrane</keyword>
<comment type="subcellular location">
    <subcellularLocation>
        <location evidence="1">Cell membrane</location>
        <topology evidence="1">Multi-pass membrane protein</topology>
    </subcellularLocation>
</comment>
<organism evidence="7 8">
    <name type="scientific">Flavobacterium luminosum</name>
    <dbReference type="NCBI Taxonomy" id="2949086"/>
    <lineage>
        <taxon>Bacteria</taxon>
        <taxon>Pseudomonadati</taxon>
        <taxon>Bacteroidota</taxon>
        <taxon>Flavobacteriia</taxon>
        <taxon>Flavobacteriales</taxon>
        <taxon>Flavobacteriaceae</taxon>
        <taxon>Flavobacterium</taxon>
    </lineage>
</organism>
<name>A0ABT0TQ78_9FLAO</name>
<evidence type="ECO:0000256" key="2">
    <source>
        <dbReference type="ARBA" id="ARBA00022475"/>
    </source>
</evidence>
<keyword evidence="2" id="KW-1003">Cell membrane</keyword>
<dbReference type="InterPro" id="IPR001123">
    <property type="entry name" value="LeuE-type"/>
</dbReference>
<reference evidence="7 8" key="1">
    <citation type="submission" date="2022-05" db="EMBL/GenBank/DDBJ databases">
        <title>Flavobacterium sp., isolated from activated sludge.</title>
        <authorList>
            <person name="Ran Q."/>
        </authorList>
    </citation>
    <scope>NUCLEOTIDE SEQUENCE [LARGE SCALE GENOMIC DNA]</scope>
    <source>
        <strain evidence="7 8">HXWNR70</strain>
    </source>
</reference>
<feature type="transmembrane region" description="Helical" evidence="6">
    <location>
        <begin position="116"/>
        <end position="140"/>
    </location>
</feature>
<feature type="transmembrane region" description="Helical" evidence="6">
    <location>
        <begin position="185"/>
        <end position="206"/>
    </location>
</feature>
<feature type="transmembrane region" description="Helical" evidence="6">
    <location>
        <begin position="44"/>
        <end position="65"/>
    </location>
</feature>
<dbReference type="Proteomes" id="UP001317191">
    <property type="component" value="Unassembled WGS sequence"/>
</dbReference>
<sequence>MSIALAFFLTVFFSGIGVLPPGMLNMRIATISIKRSVAKANEFIYGALVVVAAQSFVGFNFATFLEDHPQVTHNLKLVGSVIFFVLTIIFLGKGIQNVIQSGKIETDTTESKFAPFYQGLLLSFLNVFPIPYYAFLSLYISAFIPDFFEKCIGVFFVLGSVVGTGLVYTLYAYLFKKLENRVSFFVKNVNFIIALITGIVAIFTIYN</sequence>
<keyword evidence="8" id="KW-1185">Reference proteome</keyword>
<evidence type="ECO:0000313" key="8">
    <source>
        <dbReference type="Proteomes" id="UP001317191"/>
    </source>
</evidence>
<comment type="caution">
    <text evidence="7">The sequence shown here is derived from an EMBL/GenBank/DDBJ whole genome shotgun (WGS) entry which is preliminary data.</text>
</comment>